<dbReference type="SUPFAM" id="SSF55486">
    <property type="entry name" value="Metalloproteases ('zincins'), catalytic domain"/>
    <property type="match status" value="1"/>
</dbReference>
<reference evidence="2" key="1">
    <citation type="submission" date="2008-01" db="EMBL/GenBank/DDBJ databases">
        <authorList>
            <person name="Fulton L."/>
            <person name="Clifton S."/>
            <person name="Fulton B."/>
            <person name="Xu J."/>
            <person name="Minx P."/>
            <person name="Pepin K.H."/>
            <person name="Johnson M."/>
            <person name="Thiruvilangam P."/>
            <person name="Bhonagiri V."/>
            <person name="Nash W.E."/>
            <person name="Mardis E.R."/>
            <person name="Wilson R.K."/>
        </authorList>
    </citation>
    <scope>NUCLEOTIDE SEQUENCE [LARGE SCALE GENOMIC DNA]</scope>
    <source>
        <strain evidence="2">DSM 17244</strain>
    </source>
</reference>
<comment type="caution">
    <text evidence="2">The sequence shown here is derived from an EMBL/GenBank/DDBJ whole genome shotgun (WGS) entry which is preliminary data.</text>
</comment>
<dbReference type="HOGENOM" id="CLU_100942_2_0_9"/>
<proteinExistence type="predicted"/>
<dbReference type="EMBL" id="ABIL02000004">
    <property type="protein sequence ID" value="EDS73322.1"/>
    <property type="molecule type" value="Genomic_DNA"/>
</dbReference>
<evidence type="ECO:0000313" key="2">
    <source>
        <dbReference type="EMBL" id="EDS73322.1"/>
    </source>
</evidence>
<dbReference type="InterPro" id="IPR010359">
    <property type="entry name" value="IrrE_HExxH"/>
</dbReference>
<protein>
    <submittedName>
        <fullName evidence="2">Toxin-antitoxin system, toxin component</fullName>
    </submittedName>
</protein>
<dbReference type="Pfam" id="PF06114">
    <property type="entry name" value="Peptidase_M78"/>
    <property type="match status" value="1"/>
</dbReference>
<evidence type="ECO:0000259" key="1">
    <source>
        <dbReference type="Pfam" id="PF06114"/>
    </source>
</evidence>
<keyword evidence="3" id="KW-1185">Reference proteome</keyword>
<name>B1C637_9FIRM</name>
<reference evidence="2" key="2">
    <citation type="submission" date="2013-08" db="EMBL/GenBank/DDBJ databases">
        <title>Draft genome sequence of Anaerofustis stercorihominis (DSM 17244).</title>
        <authorList>
            <person name="Sudarsanam P."/>
            <person name="Ley R."/>
            <person name="Guruge J."/>
            <person name="Turnbaugh P.J."/>
            <person name="Mahowald M."/>
            <person name="Liep D."/>
            <person name="Gordon J."/>
        </authorList>
    </citation>
    <scope>NUCLEOTIDE SEQUENCE</scope>
    <source>
        <strain evidence="2">DSM 17244</strain>
    </source>
</reference>
<feature type="domain" description="IrrE N-terminal-like" evidence="1">
    <location>
        <begin position="51"/>
        <end position="151"/>
    </location>
</feature>
<gene>
    <name evidence="2" type="ORF">ANASTE_00176</name>
</gene>
<dbReference type="OrthoDB" id="9816277at2"/>
<dbReference type="AlphaFoldDB" id="B1C637"/>
<sequence length="203" mass="23977">MTKEEYKNIRDLAWYILRETKVKKLPVNIVEVCAKLDVKVRSYDNDHNFAKNYKNGFSIILKNGDKVIFYNKAIKNKYRNRFTIAHELGHIMLGHNINNSDKEYKIMETEANMFAIRILSPLCVLHEIKLDSAKELAEICGLSKQASNIRFKNFEKAEMENKFYMDPKEIKLVMQFKNFIKNTKNKEISIINKASYKIRCFCF</sequence>
<dbReference type="Proteomes" id="UP000005178">
    <property type="component" value="Unassembled WGS sequence"/>
</dbReference>
<dbReference type="STRING" id="445971.ANASTE_00176"/>
<evidence type="ECO:0000313" key="3">
    <source>
        <dbReference type="Proteomes" id="UP000005178"/>
    </source>
</evidence>
<accession>B1C637</accession>
<dbReference type="InterPro" id="IPR052345">
    <property type="entry name" value="Rad_response_metalloprotease"/>
</dbReference>
<organism evidence="2 3">
    <name type="scientific">Anaerofustis stercorihominis DSM 17244</name>
    <dbReference type="NCBI Taxonomy" id="445971"/>
    <lineage>
        <taxon>Bacteria</taxon>
        <taxon>Bacillati</taxon>
        <taxon>Bacillota</taxon>
        <taxon>Clostridia</taxon>
        <taxon>Eubacteriales</taxon>
        <taxon>Eubacteriaceae</taxon>
        <taxon>Anaerofustis</taxon>
    </lineage>
</organism>
<dbReference type="PANTHER" id="PTHR43236:SF1">
    <property type="entry name" value="BLL7220 PROTEIN"/>
    <property type="match status" value="1"/>
</dbReference>
<dbReference type="GeneID" id="98000007"/>
<dbReference type="PANTHER" id="PTHR43236">
    <property type="entry name" value="ANTITOXIN HIGA1"/>
    <property type="match status" value="1"/>
</dbReference>
<dbReference type="RefSeq" id="WP_007049631.1">
    <property type="nucleotide sequence ID" value="NZ_DS560018.1"/>
</dbReference>
<dbReference type="eggNOG" id="COG2856">
    <property type="taxonomic scope" value="Bacteria"/>
</dbReference>
<dbReference type="Gene3D" id="1.10.10.2910">
    <property type="match status" value="1"/>
</dbReference>